<dbReference type="EMBL" id="AP021906">
    <property type="protein sequence ID" value="BBP91851.1"/>
    <property type="molecule type" value="Genomic_DNA"/>
</dbReference>
<dbReference type="AlphaFoldDB" id="A0A5S9MFW6"/>
<evidence type="ECO:0000256" key="1">
    <source>
        <dbReference type="SAM" id="MobiDB-lite"/>
    </source>
</evidence>
<feature type="compositionally biased region" description="Basic and acidic residues" evidence="1">
    <location>
        <begin position="180"/>
        <end position="190"/>
    </location>
</feature>
<sequence>MSKKLLRIQKRFQTFEKQLKPFRKPVKISLEMDEKKLRNLTLSLRKVSVFSMRLDQGIYRDLKALNNQLNMIPNHLVISFQAKGLNVIKSNIDRLKQMGTSPIMLTFKLNDQLSAKMSSIKKSILQLINRTYYMRLNMVDQATAAIQRIKKTLKSLTMSKHEIRVSVQDNAKSKLKKKRDQAESVVKEKK</sequence>
<feature type="region of interest" description="Disordered" evidence="1">
    <location>
        <begin position="168"/>
        <end position="190"/>
    </location>
</feature>
<gene>
    <name evidence="2" type="ORF">BsIDN1_54690</name>
</gene>
<evidence type="ECO:0000313" key="2">
    <source>
        <dbReference type="EMBL" id="BBP91851.1"/>
    </source>
</evidence>
<proteinExistence type="predicted"/>
<protein>
    <submittedName>
        <fullName evidence="2">Uncharacterized protein</fullName>
    </submittedName>
</protein>
<accession>A0A5S9MFW6</accession>
<dbReference type="Proteomes" id="UP000464658">
    <property type="component" value="Chromosome"/>
</dbReference>
<reference evidence="2 3" key="1">
    <citation type="submission" date="2019-12" db="EMBL/GenBank/DDBJ databases">
        <title>Full genome sequence of a Bacillus safensis strain isolated from commercially available natto in Indonesia.</title>
        <authorList>
            <person name="Yoshida M."/>
            <person name="Uomi M."/>
            <person name="Waturangi D."/>
            <person name="Ekaputri J.J."/>
            <person name="Setiamarga D.H.E."/>
        </authorList>
    </citation>
    <scope>NUCLEOTIDE SEQUENCE [LARGE SCALE GENOMIC DNA]</scope>
    <source>
        <strain evidence="2 3">IDN1</strain>
    </source>
</reference>
<name>A0A5S9MFW6_BACIA</name>
<organism evidence="2 3">
    <name type="scientific">Bacillus safensis</name>
    <dbReference type="NCBI Taxonomy" id="561879"/>
    <lineage>
        <taxon>Bacteria</taxon>
        <taxon>Bacillati</taxon>
        <taxon>Bacillota</taxon>
        <taxon>Bacilli</taxon>
        <taxon>Bacillales</taxon>
        <taxon>Bacillaceae</taxon>
        <taxon>Bacillus</taxon>
    </lineage>
</organism>
<evidence type="ECO:0000313" key="3">
    <source>
        <dbReference type="Proteomes" id="UP000464658"/>
    </source>
</evidence>